<accession>A0A8H8A1F5</accession>
<dbReference type="AlphaFoldDB" id="A0A8H8A1F5"/>
<reference evidence="3 4" key="1">
    <citation type="journal article" name="Sci. Rep.">
        <title>Genome-scale phylogenetic analyses confirm Olpidium as the closest living zoosporic fungus to the non-flagellated, terrestrial fungi.</title>
        <authorList>
            <person name="Chang Y."/>
            <person name="Rochon D."/>
            <person name="Sekimoto S."/>
            <person name="Wang Y."/>
            <person name="Chovatia M."/>
            <person name="Sandor L."/>
            <person name="Salamov A."/>
            <person name="Grigoriev I.V."/>
            <person name="Stajich J.E."/>
            <person name="Spatafora J.W."/>
        </authorList>
    </citation>
    <scope>NUCLEOTIDE SEQUENCE [LARGE SCALE GENOMIC DNA]</scope>
    <source>
        <strain evidence="3">S191</strain>
    </source>
</reference>
<organism evidence="3 4">
    <name type="scientific">Olpidium bornovanus</name>
    <dbReference type="NCBI Taxonomy" id="278681"/>
    <lineage>
        <taxon>Eukaryota</taxon>
        <taxon>Fungi</taxon>
        <taxon>Fungi incertae sedis</taxon>
        <taxon>Olpidiomycota</taxon>
        <taxon>Olpidiomycotina</taxon>
        <taxon>Olpidiomycetes</taxon>
        <taxon>Olpidiales</taxon>
        <taxon>Olpidiaceae</taxon>
        <taxon>Olpidium</taxon>
    </lineage>
</organism>
<evidence type="ECO:0000313" key="3">
    <source>
        <dbReference type="EMBL" id="KAG5463249.1"/>
    </source>
</evidence>
<sequence>MTADRNRLDARSNHLAVENEGLKEKVREFAEANTEITESHQELQRQLDIRTTELEESAAQLEQTKAQYQTTLRSKKQLQADFNVVVKQKQELTEKSKVTETLVARKEKDISDLLTKVNDTIREYEAKIHAKDEEIWAMAALSEGGVPHRDYFFVFARFRFPFKREGRPAGRVSAAGRQITDDALRPETEKQKQGNAIDPGMLQDMEKQFSQKEKGLVGEIEHLNKMLSGALERVSGCDSFPAHADVSRASVLSAQNEKLKAYQFEPRMERLKMIEKDVRTKMEEYSVAEETLEVGASSFSPTPSQSSRAAARTAGSAWSRRERRTSTRPDASRAGGADVPERGYRQPLRAVQEEEDAGNQFSGVAQDIPAV</sequence>
<feature type="compositionally biased region" description="Low complexity" evidence="2">
    <location>
        <begin position="297"/>
        <end position="318"/>
    </location>
</feature>
<dbReference type="OrthoDB" id="6105938at2759"/>
<evidence type="ECO:0000256" key="1">
    <source>
        <dbReference type="SAM" id="Coils"/>
    </source>
</evidence>
<keyword evidence="1" id="KW-0175">Coiled coil</keyword>
<proteinExistence type="predicted"/>
<feature type="coiled-coil region" evidence="1">
    <location>
        <begin position="51"/>
        <end position="134"/>
    </location>
</feature>
<keyword evidence="4" id="KW-1185">Reference proteome</keyword>
<dbReference type="Proteomes" id="UP000673691">
    <property type="component" value="Unassembled WGS sequence"/>
</dbReference>
<gene>
    <name evidence="3" type="ORF">BJ554DRAFT_693</name>
</gene>
<evidence type="ECO:0000313" key="4">
    <source>
        <dbReference type="Proteomes" id="UP000673691"/>
    </source>
</evidence>
<name>A0A8H8A1F5_9FUNG</name>
<protein>
    <submittedName>
        <fullName evidence="3">Uncharacterized protein</fullName>
    </submittedName>
</protein>
<feature type="region of interest" description="Disordered" evidence="2">
    <location>
        <begin position="294"/>
        <end position="371"/>
    </location>
</feature>
<evidence type="ECO:0000256" key="2">
    <source>
        <dbReference type="SAM" id="MobiDB-lite"/>
    </source>
</evidence>
<dbReference type="EMBL" id="JAEFCI010000901">
    <property type="protein sequence ID" value="KAG5463249.1"/>
    <property type="molecule type" value="Genomic_DNA"/>
</dbReference>
<comment type="caution">
    <text evidence="3">The sequence shown here is derived from an EMBL/GenBank/DDBJ whole genome shotgun (WGS) entry which is preliminary data.</text>
</comment>